<accession>A0A399ELA7</accession>
<feature type="transmembrane region" description="Helical" evidence="1">
    <location>
        <begin position="132"/>
        <end position="158"/>
    </location>
</feature>
<keyword evidence="1" id="KW-0472">Membrane</keyword>
<dbReference type="PANTHER" id="PTHR39165:SF1">
    <property type="entry name" value="DUF456 DOMAIN-CONTAINING PROTEIN"/>
    <property type="match status" value="1"/>
</dbReference>
<sequence length="162" mass="17061">MGFVNVFADWLFVLVWIVGLAGTFVPVLPATLIILAGALLHELLVGFSELSRLSWTWLVLITVAVFAVDNLAALIGARRYGAGRAGMWGAFIGGILGLFILPPLGVFVMPLVGAFAAESLSGKSADAALRAAWGTFVGMLGGMAGKFLLHLMMGILVLRAIF</sequence>
<evidence type="ECO:0000313" key="3">
    <source>
        <dbReference type="Proteomes" id="UP000265341"/>
    </source>
</evidence>
<gene>
    <name evidence="2" type="ORF">Mrose_02889</name>
</gene>
<keyword evidence="3" id="KW-1185">Reference proteome</keyword>
<protein>
    <recommendedName>
        <fullName evidence="4">DUF456 domain-containing protein</fullName>
    </recommendedName>
</protein>
<dbReference type="InterPro" id="IPR007403">
    <property type="entry name" value="DUF456"/>
</dbReference>
<keyword evidence="1" id="KW-1133">Transmembrane helix</keyword>
<dbReference type="Pfam" id="PF04306">
    <property type="entry name" value="DUF456"/>
    <property type="match status" value="1"/>
</dbReference>
<dbReference type="AlphaFoldDB" id="A0A399ELA7"/>
<evidence type="ECO:0008006" key="4">
    <source>
        <dbReference type="Google" id="ProtNLM"/>
    </source>
</evidence>
<organism evidence="2 3">
    <name type="scientific">Calidithermus roseus</name>
    <dbReference type="NCBI Taxonomy" id="1644118"/>
    <lineage>
        <taxon>Bacteria</taxon>
        <taxon>Thermotogati</taxon>
        <taxon>Deinococcota</taxon>
        <taxon>Deinococci</taxon>
        <taxon>Thermales</taxon>
        <taxon>Thermaceae</taxon>
        <taxon>Calidithermus</taxon>
    </lineage>
</organism>
<name>A0A399ELA7_9DEIN</name>
<dbReference type="Proteomes" id="UP000265341">
    <property type="component" value="Unassembled WGS sequence"/>
</dbReference>
<reference evidence="2 3" key="1">
    <citation type="submission" date="2018-08" db="EMBL/GenBank/DDBJ databases">
        <title>Meiothermus roseus NBRC 110900 genome sequencing project.</title>
        <authorList>
            <person name="Da Costa M.S."/>
            <person name="Albuquerque L."/>
            <person name="Raposo P."/>
            <person name="Froufe H.J.C."/>
            <person name="Barroso C.S."/>
            <person name="Egas C."/>
        </authorList>
    </citation>
    <scope>NUCLEOTIDE SEQUENCE [LARGE SCALE GENOMIC DNA]</scope>
    <source>
        <strain evidence="2 3">NBRC 110900</strain>
    </source>
</reference>
<feature type="transmembrane region" description="Helical" evidence="1">
    <location>
        <begin position="88"/>
        <end position="112"/>
    </location>
</feature>
<feature type="transmembrane region" description="Helical" evidence="1">
    <location>
        <begin position="55"/>
        <end position="76"/>
    </location>
</feature>
<evidence type="ECO:0000256" key="1">
    <source>
        <dbReference type="SAM" id="Phobius"/>
    </source>
</evidence>
<proteinExistence type="predicted"/>
<feature type="transmembrane region" description="Helical" evidence="1">
    <location>
        <begin position="12"/>
        <end position="35"/>
    </location>
</feature>
<dbReference type="PANTHER" id="PTHR39165">
    <property type="entry name" value="IG HYPOTHETICAL 17883"/>
    <property type="match status" value="1"/>
</dbReference>
<evidence type="ECO:0000313" key="2">
    <source>
        <dbReference type="EMBL" id="RIH83859.1"/>
    </source>
</evidence>
<dbReference type="EMBL" id="QWLA01000068">
    <property type="protein sequence ID" value="RIH83859.1"/>
    <property type="molecule type" value="Genomic_DNA"/>
</dbReference>
<comment type="caution">
    <text evidence="2">The sequence shown here is derived from an EMBL/GenBank/DDBJ whole genome shotgun (WGS) entry which is preliminary data.</text>
</comment>
<keyword evidence="1" id="KW-0812">Transmembrane</keyword>